<evidence type="ECO:0000313" key="3">
    <source>
        <dbReference type="Proteomes" id="UP000257109"/>
    </source>
</evidence>
<organism evidence="2 3">
    <name type="scientific">Mucuna pruriens</name>
    <name type="common">Velvet bean</name>
    <name type="synonym">Dolichos pruriens</name>
    <dbReference type="NCBI Taxonomy" id="157652"/>
    <lineage>
        <taxon>Eukaryota</taxon>
        <taxon>Viridiplantae</taxon>
        <taxon>Streptophyta</taxon>
        <taxon>Embryophyta</taxon>
        <taxon>Tracheophyta</taxon>
        <taxon>Spermatophyta</taxon>
        <taxon>Magnoliopsida</taxon>
        <taxon>eudicotyledons</taxon>
        <taxon>Gunneridae</taxon>
        <taxon>Pentapetalae</taxon>
        <taxon>rosids</taxon>
        <taxon>fabids</taxon>
        <taxon>Fabales</taxon>
        <taxon>Fabaceae</taxon>
        <taxon>Papilionoideae</taxon>
        <taxon>50 kb inversion clade</taxon>
        <taxon>NPAAA clade</taxon>
        <taxon>indigoferoid/millettioid clade</taxon>
        <taxon>Phaseoleae</taxon>
        <taxon>Mucuna</taxon>
    </lineage>
</organism>
<feature type="compositionally biased region" description="Basic and acidic residues" evidence="1">
    <location>
        <begin position="13"/>
        <end position="24"/>
    </location>
</feature>
<dbReference type="AlphaFoldDB" id="A0A371F9Q9"/>
<evidence type="ECO:0000256" key="1">
    <source>
        <dbReference type="SAM" id="MobiDB-lite"/>
    </source>
</evidence>
<protein>
    <recommendedName>
        <fullName evidence="4">Retrotransposon gag domain-containing protein</fullName>
    </recommendedName>
</protein>
<evidence type="ECO:0008006" key="4">
    <source>
        <dbReference type="Google" id="ProtNLM"/>
    </source>
</evidence>
<accession>A0A371F9Q9</accession>
<sequence length="252" mass="27669">MRGRALPPDSDDEGNRGKVGRGGDADDIEEIDGTRIPINFREVVVEPFDGTHDPHTHLQAFQTQMYISGGNDPLSCKRFWFAANRVKWLEVTDLFDIRQAKGETLKSYLAQFNNATVQEAANHGGDKDTCREAHQGRGGPGRPAQGRATVWPVGAQVRNAWWLERGGKVPGPAQTKGLPPDLHPLAREKSTDTVRDMPHAVVEFPEGGEGPSVGSQQTGLEGHLGRYVLGEKERVSPRLTRKGTEDEPHRDG</sequence>
<proteinExistence type="predicted"/>
<feature type="region of interest" description="Disordered" evidence="1">
    <location>
        <begin position="203"/>
        <end position="252"/>
    </location>
</feature>
<keyword evidence="3" id="KW-1185">Reference proteome</keyword>
<feature type="compositionally biased region" description="Basic and acidic residues" evidence="1">
    <location>
        <begin position="229"/>
        <end position="252"/>
    </location>
</feature>
<dbReference type="OrthoDB" id="1740536at2759"/>
<name>A0A371F9Q9_MUCPR</name>
<reference evidence="2" key="1">
    <citation type="submission" date="2018-05" db="EMBL/GenBank/DDBJ databases">
        <title>Draft genome of Mucuna pruriens seed.</title>
        <authorList>
            <person name="Nnadi N.E."/>
            <person name="Vos R."/>
            <person name="Hasami M.H."/>
            <person name="Devisetty U.K."/>
            <person name="Aguiy J.C."/>
        </authorList>
    </citation>
    <scope>NUCLEOTIDE SEQUENCE [LARGE SCALE GENOMIC DNA]</scope>
    <source>
        <strain evidence="2">JCA_2017</strain>
    </source>
</reference>
<feature type="region of interest" description="Disordered" evidence="1">
    <location>
        <begin position="1"/>
        <end position="28"/>
    </location>
</feature>
<dbReference type="Proteomes" id="UP000257109">
    <property type="component" value="Unassembled WGS sequence"/>
</dbReference>
<gene>
    <name evidence="2" type="ORF">CR513_45318</name>
</gene>
<dbReference type="EMBL" id="QJKJ01010026">
    <property type="protein sequence ID" value="RDX74883.1"/>
    <property type="molecule type" value="Genomic_DNA"/>
</dbReference>
<feature type="non-terminal residue" evidence="2">
    <location>
        <position position="1"/>
    </location>
</feature>
<evidence type="ECO:0000313" key="2">
    <source>
        <dbReference type="EMBL" id="RDX74883.1"/>
    </source>
</evidence>
<feature type="region of interest" description="Disordered" evidence="1">
    <location>
        <begin position="121"/>
        <end position="147"/>
    </location>
</feature>
<comment type="caution">
    <text evidence="2">The sequence shown here is derived from an EMBL/GenBank/DDBJ whole genome shotgun (WGS) entry which is preliminary data.</text>
</comment>
<feature type="compositionally biased region" description="Basic and acidic residues" evidence="1">
    <location>
        <begin position="124"/>
        <end position="135"/>
    </location>
</feature>